<name>G0QPI9_ICHMU</name>
<dbReference type="EMBL" id="GL983561">
    <property type="protein sequence ID" value="EGR32868.1"/>
    <property type="molecule type" value="Genomic_DNA"/>
</dbReference>
<dbReference type="AlphaFoldDB" id="G0QPI9"/>
<protein>
    <submittedName>
        <fullName evidence="1">Uncharacterized protein</fullName>
    </submittedName>
</protein>
<feature type="non-terminal residue" evidence="1">
    <location>
        <position position="1"/>
    </location>
</feature>
<dbReference type="Proteomes" id="UP000008983">
    <property type="component" value="Unassembled WGS sequence"/>
</dbReference>
<dbReference type="STRING" id="857967.G0QPI9"/>
<dbReference type="GeneID" id="14909036"/>
<dbReference type="eggNOG" id="ENOG502T1KD">
    <property type="taxonomic scope" value="Eukaryota"/>
</dbReference>
<organism evidence="1 2">
    <name type="scientific">Ichthyophthirius multifiliis</name>
    <name type="common">White spot disease agent</name>
    <name type="synonym">Ich</name>
    <dbReference type="NCBI Taxonomy" id="5932"/>
    <lineage>
        <taxon>Eukaryota</taxon>
        <taxon>Sar</taxon>
        <taxon>Alveolata</taxon>
        <taxon>Ciliophora</taxon>
        <taxon>Intramacronucleata</taxon>
        <taxon>Oligohymenophorea</taxon>
        <taxon>Hymenostomatida</taxon>
        <taxon>Ophryoglenina</taxon>
        <taxon>Ichthyophthirius</taxon>
    </lineage>
</organism>
<evidence type="ECO:0000313" key="1">
    <source>
        <dbReference type="EMBL" id="EGR32868.1"/>
    </source>
</evidence>
<dbReference type="OrthoDB" id="10512187at2759"/>
<evidence type="ECO:0000313" key="2">
    <source>
        <dbReference type="Proteomes" id="UP000008983"/>
    </source>
</evidence>
<sequence length="330" mass="38584">TCAFAKLAKSTKVEEVSIAEYASAKEYYDYLLRFTQINKNGYQQFNQNQFAQLLNLIKTPEDVQEVKQAYYNFVGNKEKIINKQIDQFIRKAMQVNKSELLHEILYNHNFLMYYPTTSLLYELTQHYQSTQNNDAITDLAKIFSCTYFLKIDSQILDTLSSYAVQQKLNQVIFYVARAALIRDLVSINENTINNILVGFARSLQEPSEDQKIEKNINKFLGFIKKCYVGHNCINGKAYLHLAKKEIDECFIELANYNLIQNTNAINIIQYDNIMEEFLNVLENQLKENPNEKHIQRLEKVYKDIKIKLGDQAIQKEAQEKFEQIISSKQQ</sequence>
<gene>
    <name evidence="1" type="ORF">IMG5_068450</name>
</gene>
<dbReference type="InParanoid" id="G0QPI9"/>
<proteinExistence type="predicted"/>
<accession>G0QPI9</accession>
<keyword evidence="2" id="KW-1185">Reference proteome</keyword>
<reference evidence="1 2" key="1">
    <citation type="submission" date="2011-07" db="EMBL/GenBank/DDBJ databases">
        <authorList>
            <person name="Coyne R."/>
            <person name="Brami D."/>
            <person name="Johnson J."/>
            <person name="Hostetler J."/>
            <person name="Hannick L."/>
            <person name="Clark T."/>
            <person name="Cassidy-Hanley D."/>
            <person name="Inman J."/>
        </authorList>
    </citation>
    <scope>NUCLEOTIDE SEQUENCE [LARGE SCALE GENOMIC DNA]</scope>
    <source>
        <strain evidence="1 2">G5</strain>
    </source>
</reference>
<dbReference type="RefSeq" id="XP_004036854.1">
    <property type="nucleotide sequence ID" value="XM_004036806.1"/>
</dbReference>